<dbReference type="InterPro" id="IPR004648">
    <property type="entry name" value="Oligpept_transpt"/>
</dbReference>
<dbReference type="Pfam" id="PF03169">
    <property type="entry name" value="OPT"/>
    <property type="match status" value="1"/>
</dbReference>
<comment type="similarity">
    <text evidence="2">Belongs to the oligopeptide OPT transporter (TC 2.A.67.1) family.</text>
</comment>
<dbReference type="PANTHER" id="PTHR22601">
    <property type="entry name" value="ISP4 LIKE PROTEIN"/>
    <property type="match status" value="1"/>
</dbReference>
<feature type="region of interest" description="Disordered" evidence="9">
    <location>
        <begin position="78"/>
        <end position="127"/>
    </location>
</feature>
<evidence type="ECO:0000256" key="4">
    <source>
        <dbReference type="ARBA" id="ARBA00022692"/>
    </source>
</evidence>
<proteinExistence type="inferred from homology"/>
<comment type="caution">
    <text evidence="11">The sequence shown here is derived from an EMBL/GenBank/DDBJ whole genome shotgun (WGS) entry which is preliminary data.</text>
</comment>
<feature type="transmembrane region" description="Helical" evidence="10">
    <location>
        <begin position="33"/>
        <end position="55"/>
    </location>
</feature>
<reference evidence="11" key="1">
    <citation type="journal article" date="2022" name="Int. J. Mol. Sci.">
        <title>Draft Genome of Tanacetum Coccineum: Genomic Comparison of Closely Related Tanacetum-Family Plants.</title>
        <authorList>
            <person name="Yamashiro T."/>
            <person name="Shiraishi A."/>
            <person name="Nakayama K."/>
            <person name="Satake H."/>
        </authorList>
    </citation>
    <scope>NUCLEOTIDE SEQUENCE</scope>
</reference>
<evidence type="ECO:0000256" key="10">
    <source>
        <dbReference type="SAM" id="Phobius"/>
    </source>
</evidence>
<feature type="non-terminal residue" evidence="11">
    <location>
        <position position="127"/>
    </location>
</feature>
<feature type="compositionally biased region" description="Polar residues" evidence="9">
    <location>
        <begin position="115"/>
        <end position="127"/>
    </location>
</feature>
<keyword evidence="5" id="KW-0571">Peptide transport</keyword>
<dbReference type="EMBL" id="BQNB010016687">
    <property type="protein sequence ID" value="GJT54615.1"/>
    <property type="molecule type" value="Genomic_DNA"/>
</dbReference>
<evidence type="ECO:0000313" key="11">
    <source>
        <dbReference type="EMBL" id="GJT54615.1"/>
    </source>
</evidence>
<evidence type="ECO:0000256" key="1">
    <source>
        <dbReference type="ARBA" id="ARBA00004141"/>
    </source>
</evidence>
<keyword evidence="8 10" id="KW-0472">Membrane</keyword>
<reference evidence="11" key="2">
    <citation type="submission" date="2022-01" db="EMBL/GenBank/DDBJ databases">
        <authorList>
            <person name="Yamashiro T."/>
            <person name="Shiraishi A."/>
            <person name="Satake H."/>
            <person name="Nakayama K."/>
        </authorList>
    </citation>
    <scope>NUCLEOTIDE SEQUENCE</scope>
</reference>
<evidence type="ECO:0000256" key="2">
    <source>
        <dbReference type="ARBA" id="ARBA00005484"/>
    </source>
</evidence>
<dbReference type="Proteomes" id="UP001151760">
    <property type="component" value="Unassembled WGS sequence"/>
</dbReference>
<keyword evidence="12" id="KW-1185">Reference proteome</keyword>
<organism evidence="11 12">
    <name type="scientific">Tanacetum coccineum</name>
    <dbReference type="NCBI Taxonomy" id="301880"/>
    <lineage>
        <taxon>Eukaryota</taxon>
        <taxon>Viridiplantae</taxon>
        <taxon>Streptophyta</taxon>
        <taxon>Embryophyta</taxon>
        <taxon>Tracheophyta</taxon>
        <taxon>Spermatophyta</taxon>
        <taxon>Magnoliopsida</taxon>
        <taxon>eudicotyledons</taxon>
        <taxon>Gunneridae</taxon>
        <taxon>Pentapetalae</taxon>
        <taxon>asterids</taxon>
        <taxon>campanulids</taxon>
        <taxon>Asterales</taxon>
        <taxon>Asteraceae</taxon>
        <taxon>Asteroideae</taxon>
        <taxon>Anthemideae</taxon>
        <taxon>Anthemidinae</taxon>
        <taxon>Tanacetum</taxon>
    </lineage>
</organism>
<protein>
    <submittedName>
        <fullName evidence="11">Oligopeptide transporter 5-like protein</fullName>
    </submittedName>
</protein>
<evidence type="ECO:0000256" key="9">
    <source>
        <dbReference type="SAM" id="MobiDB-lite"/>
    </source>
</evidence>
<evidence type="ECO:0000256" key="7">
    <source>
        <dbReference type="ARBA" id="ARBA00022989"/>
    </source>
</evidence>
<evidence type="ECO:0000256" key="3">
    <source>
        <dbReference type="ARBA" id="ARBA00022448"/>
    </source>
</evidence>
<keyword evidence="6" id="KW-0653">Protein transport</keyword>
<gene>
    <name evidence="11" type="ORF">Tco_0989669</name>
</gene>
<sequence>MMEASLPTKQIRLPGIRWSFSLNPWPLNMKEHALITILANVGLSLVYAVAIITIVKAFYHIKINPLVALLLSQSTQERISKKRTKNEAKSTKPDSEWKSKEKTKSKSKPKPEKVNGSQTKSTPKPKT</sequence>
<evidence type="ECO:0000256" key="5">
    <source>
        <dbReference type="ARBA" id="ARBA00022856"/>
    </source>
</evidence>
<feature type="compositionally biased region" description="Basic and acidic residues" evidence="9">
    <location>
        <begin position="85"/>
        <end position="113"/>
    </location>
</feature>
<keyword evidence="3" id="KW-0813">Transport</keyword>
<evidence type="ECO:0000256" key="6">
    <source>
        <dbReference type="ARBA" id="ARBA00022927"/>
    </source>
</evidence>
<keyword evidence="4 10" id="KW-0812">Transmembrane</keyword>
<comment type="subcellular location">
    <subcellularLocation>
        <location evidence="1">Membrane</location>
        <topology evidence="1">Multi-pass membrane protein</topology>
    </subcellularLocation>
</comment>
<accession>A0ABQ5EVF0</accession>
<name>A0ABQ5EVF0_9ASTR</name>
<keyword evidence="7 10" id="KW-1133">Transmembrane helix</keyword>
<dbReference type="InterPro" id="IPR004813">
    <property type="entry name" value="OPT"/>
</dbReference>
<evidence type="ECO:0000256" key="8">
    <source>
        <dbReference type="ARBA" id="ARBA00023136"/>
    </source>
</evidence>
<evidence type="ECO:0000313" key="12">
    <source>
        <dbReference type="Proteomes" id="UP001151760"/>
    </source>
</evidence>